<name>A0ACC1SUI7_9HYPO</name>
<comment type="caution">
    <text evidence="1">The sequence shown here is derived from an EMBL/GenBank/DDBJ whole genome shotgun (WGS) entry which is preliminary data.</text>
</comment>
<dbReference type="Proteomes" id="UP001148629">
    <property type="component" value="Unassembled WGS sequence"/>
</dbReference>
<evidence type="ECO:0000313" key="2">
    <source>
        <dbReference type="Proteomes" id="UP001148629"/>
    </source>
</evidence>
<evidence type="ECO:0000313" key="1">
    <source>
        <dbReference type="EMBL" id="KAJ3546554.1"/>
    </source>
</evidence>
<sequence>MSQPGAGKTAIVTGAGSGICLEFARLLLNRGVNVVFCDLALRPEAQSVLGEFKSKAIFHKTDVTSWEDLAGAFKIAQRHFGTVDIVCPGAGIFEPPASNFWIPPGAPASRDSSQGGRYLNLDVNLVHPIRMTQMAIAYFLAADPPVSRENPKSVVLTASIASESASLYFPLYHAAKHGIFGFIKSLANLEKHLGIRVTGVLPGMVRTPIWTEAPEKMKMLKLDQDRPGVWIKAEDVGKVMLALVEDDDTNSIIGLGATRQRIQGGTCLEVLPGSVRDVPLLNNIGPLTERRSEEASDQMSEVEREIIEELKSPGWGKKGL</sequence>
<keyword evidence="2" id="KW-1185">Reference proteome</keyword>
<gene>
    <name evidence="1" type="ORF">NM208_g1946</name>
</gene>
<protein>
    <submittedName>
        <fullName evidence="1">Uncharacterized protein</fullName>
    </submittedName>
</protein>
<reference evidence="1" key="1">
    <citation type="submission" date="2022-08" db="EMBL/GenBank/DDBJ databases">
        <title>Genome Sequence of Fusarium decemcellulare.</title>
        <authorList>
            <person name="Buettner E."/>
        </authorList>
    </citation>
    <scope>NUCLEOTIDE SEQUENCE</scope>
    <source>
        <strain evidence="1">Babe19</strain>
    </source>
</reference>
<organism evidence="1 2">
    <name type="scientific">Fusarium decemcellulare</name>
    <dbReference type="NCBI Taxonomy" id="57161"/>
    <lineage>
        <taxon>Eukaryota</taxon>
        <taxon>Fungi</taxon>
        <taxon>Dikarya</taxon>
        <taxon>Ascomycota</taxon>
        <taxon>Pezizomycotina</taxon>
        <taxon>Sordariomycetes</taxon>
        <taxon>Hypocreomycetidae</taxon>
        <taxon>Hypocreales</taxon>
        <taxon>Nectriaceae</taxon>
        <taxon>Fusarium</taxon>
        <taxon>Fusarium decemcellulare species complex</taxon>
    </lineage>
</organism>
<dbReference type="EMBL" id="JANRMS010000109">
    <property type="protein sequence ID" value="KAJ3546554.1"/>
    <property type="molecule type" value="Genomic_DNA"/>
</dbReference>
<accession>A0ACC1SUI7</accession>
<proteinExistence type="predicted"/>